<proteinExistence type="predicted"/>
<reference evidence="1 2" key="1">
    <citation type="submission" date="2015-01" db="EMBL/GenBank/DDBJ databases">
        <title>The Genome Sequence of Exophiala xenobiotica CBS118157.</title>
        <authorList>
            <consortium name="The Broad Institute Genomics Platform"/>
            <person name="Cuomo C."/>
            <person name="de Hoog S."/>
            <person name="Gorbushina A."/>
            <person name="Stielow B."/>
            <person name="Teixiera M."/>
            <person name="Abouelleil A."/>
            <person name="Chapman S.B."/>
            <person name="Priest M."/>
            <person name="Young S.K."/>
            <person name="Wortman J."/>
            <person name="Nusbaum C."/>
            <person name="Birren B."/>
        </authorList>
    </citation>
    <scope>NUCLEOTIDE SEQUENCE [LARGE SCALE GENOMIC DNA]</scope>
    <source>
        <strain evidence="1 2">CBS 118157</strain>
    </source>
</reference>
<dbReference type="EMBL" id="KN847321">
    <property type="protein sequence ID" value="KIW52589.1"/>
    <property type="molecule type" value="Genomic_DNA"/>
</dbReference>
<gene>
    <name evidence="1" type="ORF">PV05_08219</name>
</gene>
<dbReference type="AlphaFoldDB" id="A0A0D2EXQ8"/>
<dbReference type="GeneID" id="25330127"/>
<dbReference type="Pfam" id="PF14441">
    <property type="entry name" value="OTT_1508_deam"/>
    <property type="match status" value="1"/>
</dbReference>
<keyword evidence="2" id="KW-1185">Reference proteome</keyword>
<organism evidence="1 2">
    <name type="scientific">Exophiala xenobiotica</name>
    <dbReference type="NCBI Taxonomy" id="348802"/>
    <lineage>
        <taxon>Eukaryota</taxon>
        <taxon>Fungi</taxon>
        <taxon>Dikarya</taxon>
        <taxon>Ascomycota</taxon>
        <taxon>Pezizomycotina</taxon>
        <taxon>Eurotiomycetes</taxon>
        <taxon>Chaetothyriomycetidae</taxon>
        <taxon>Chaetothyriales</taxon>
        <taxon>Herpotrichiellaceae</taxon>
        <taxon>Exophiala</taxon>
    </lineage>
</organism>
<sequence>MNPRTAGLEKSIWRDLPEETFRSHLVQLEERTNAVPADAQQFPVSGPFFERDTDAYTFSLHDELRLADAFAFIAAVQEGAQSVAAVCLEENARDRTLTVRFAAVDAINESLQKALSTVCEILAHSAEQGTDSHEQFDGLFQFVTRLHVQRLLGRLRSSKWEKPKYLSRTHKKPLWQDFANLIHRIQFLYTKNERAVRDVVESQLGSLAELYSVFETIPSNCEEEFSHLTHLIHTSYDRCTSEVLQGYAARLAGAGQTNQVRAAVKTLRQIEKIAAYYRVPSTLIRASRRYPHYFLQQHLRLVYLPPYASIPTSIGYEEWAKTCHVHAEVQLVIHYDLNSLLATRVTSTGTAQVKVLPPRVIGTSKHLCYLCYLFIKTHGRFLPTNTHGRLYDQWTIPDLVEFTDKQRERYRDIIIKMDDEVVSRAANPPSWRAEPMTSRENLLDAVRDESSIALWRTLQSEAQ</sequence>
<evidence type="ECO:0000313" key="1">
    <source>
        <dbReference type="EMBL" id="KIW52589.1"/>
    </source>
</evidence>
<dbReference type="HOGENOM" id="CLU_585255_0_0_1"/>
<dbReference type="RefSeq" id="XP_013313173.1">
    <property type="nucleotide sequence ID" value="XM_013457719.1"/>
</dbReference>
<protein>
    <submittedName>
        <fullName evidence="1">Uncharacterized protein</fullName>
    </submittedName>
</protein>
<dbReference type="STRING" id="348802.A0A0D2EXQ8"/>
<dbReference type="OrthoDB" id="4851849at2759"/>
<name>A0A0D2EXQ8_9EURO</name>
<dbReference type="Proteomes" id="UP000054342">
    <property type="component" value="Unassembled WGS sequence"/>
</dbReference>
<accession>A0A0D2EXQ8</accession>
<evidence type="ECO:0000313" key="2">
    <source>
        <dbReference type="Proteomes" id="UP000054342"/>
    </source>
</evidence>
<dbReference type="InterPro" id="IPR027796">
    <property type="entry name" value="OTT_1508_deam-like"/>
</dbReference>